<dbReference type="KEGG" id="ccal:113465079"/>
<dbReference type="SUPFAM" id="SSF81324">
    <property type="entry name" value="Voltage-gated potassium channels"/>
    <property type="match status" value="1"/>
</dbReference>
<name>A0AAJ7SAI4_9HYME</name>
<evidence type="ECO:0000313" key="3">
    <source>
        <dbReference type="RefSeq" id="XP_026674381.1"/>
    </source>
</evidence>
<feature type="transmembrane region" description="Helical" evidence="1">
    <location>
        <begin position="75"/>
        <end position="99"/>
    </location>
</feature>
<dbReference type="Proteomes" id="UP000694925">
    <property type="component" value="Unplaced"/>
</dbReference>
<reference evidence="3" key="1">
    <citation type="submission" date="2025-08" db="UniProtKB">
        <authorList>
            <consortium name="RefSeq"/>
        </authorList>
    </citation>
    <scope>IDENTIFICATION</scope>
    <source>
        <tissue evidence="3">Whole body</tissue>
    </source>
</reference>
<keyword evidence="1" id="KW-0812">Transmembrane</keyword>
<sequence>MKEHVCKLKHTSYPTSTSREDLTLKETLKRLFEINANTPGAKQYFYSQAAVRAEKRKQESLGLWWVVHPFSSWRILWDLMMTVIFMIAFLSIPFTACFINMSHDMIRVDSFNLLIYAFCWLDILCNCMSGYYDVNEVVVELAPRKIFIHYLRTFLLLDVISSIPWDHVTLPWRRLPGDDAYHLVGVVNLLNCLKLTRYGYVNSQILQIFQVTKVRKKYRFPVGHHGSLRFSISRSSISITKCSARSCSGFT</sequence>
<dbReference type="RefSeq" id="XP_026674381.1">
    <property type="nucleotide sequence ID" value="XM_026818580.1"/>
</dbReference>
<evidence type="ECO:0000313" key="2">
    <source>
        <dbReference type="Proteomes" id="UP000694925"/>
    </source>
</evidence>
<dbReference type="InterPro" id="IPR051413">
    <property type="entry name" value="K/Na_HCN_channel"/>
</dbReference>
<proteinExistence type="predicted"/>
<feature type="transmembrane region" description="Helical" evidence="1">
    <location>
        <begin position="111"/>
        <end position="132"/>
    </location>
</feature>
<dbReference type="GO" id="GO:0035725">
    <property type="term" value="P:sodium ion transmembrane transport"/>
    <property type="evidence" value="ECO:0007669"/>
    <property type="project" value="TreeGrafter"/>
</dbReference>
<dbReference type="AlphaFoldDB" id="A0AAJ7SAI4"/>
<evidence type="ECO:0000256" key="1">
    <source>
        <dbReference type="SAM" id="Phobius"/>
    </source>
</evidence>
<organism evidence="2 3">
    <name type="scientific">Ceratina calcarata</name>
    <dbReference type="NCBI Taxonomy" id="156304"/>
    <lineage>
        <taxon>Eukaryota</taxon>
        <taxon>Metazoa</taxon>
        <taxon>Ecdysozoa</taxon>
        <taxon>Arthropoda</taxon>
        <taxon>Hexapoda</taxon>
        <taxon>Insecta</taxon>
        <taxon>Pterygota</taxon>
        <taxon>Neoptera</taxon>
        <taxon>Endopterygota</taxon>
        <taxon>Hymenoptera</taxon>
        <taxon>Apocrita</taxon>
        <taxon>Aculeata</taxon>
        <taxon>Apoidea</taxon>
        <taxon>Anthophila</taxon>
        <taxon>Apidae</taxon>
        <taxon>Ceratina</taxon>
        <taxon>Zadontomerus</taxon>
    </lineage>
</organism>
<dbReference type="GO" id="GO:0003254">
    <property type="term" value="P:regulation of membrane depolarization"/>
    <property type="evidence" value="ECO:0007669"/>
    <property type="project" value="TreeGrafter"/>
</dbReference>
<dbReference type="PANTHER" id="PTHR45689">
    <property type="entry name" value="I[[H]] CHANNEL, ISOFORM E"/>
    <property type="match status" value="1"/>
</dbReference>
<keyword evidence="1" id="KW-1133">Transmembrane helix</keyword>
<protein>
    <submittedName>
        <fullName evidence="3">Potassium/sodium hyperpolarization-activated cyclic nucleotide-gated channel 3-like</fullName>
    </submittedName>
</protein>
<dbReference type="GO" id="GO:0098855">
    <property type="term" value="C:HCN channel complex"/>
    <property type="evidence" value="ECO:0007669"/>
    <property type="project" value="TreeGrafter"/>
</dbReference>
<keyword evidence="2" id="KW-1185">Reference proteome</keyword>
<dbReference type="PANTHER" id="PTHR45689:SF14">
    <property type="entry name" value="CYCLIC NUCLEOTIDE-GATED CATION CHANNEL SUBUNIT A-LIKE PROTEIN"/>
    <property type="match status" value="1"/>
</dbReference>
<dbReference type="GeneID" id="113465079"/>
<dbReference type="GO" id="GO:0005249">
    <property type="term" value="F:voltage-gated potassium channel activity"/>
    <property type="evidence" value="ECO:0007669"/>
    <property type="project" value="TreeGrafter"/>
</dbReference>
<keyword evidence="1" id="KW-0472">Membrane</keyword>
<gene>
    <name evidence="3" type="primary">LOC113465079</name>
</gene>
<accession>A0AAJ7SAI4</accession>